<evidence type="ECO:0000259" key="1">
    <source>
        <dbReference type="PROSITE" id="PS50879"/>
    </source>
</evidence>
<dbReference type="InterPro" id="IPR002156">
    <property type="entry name" value="RNaseH_domain"/>
</dbReference>
<dbReference type="Gene3D" id="3.30.420.10">
    <property type="entry name" value="Ribonuclease H-like superfamily/Ribonuclease H"/>
    <property type="match status" value="1"/>
</dbReference>
<dbReference type="Pfam" id="PF00075">
    <property type="entry name" value="RNase_H"/>
    <property type="match status" value="1"/>
</dbReference>
<dbReference type="EMBL" id="CACVKT020006800">
    <property type="protein sequence ID" value="CAC5403648.1"/>
    <property type="molecule type" value="Genomic_DNA"/>
</dbReference>
<accession>A0A6J8D4J6</accession>
<protein>
    <recommendedName>
        <fullName evidence="1">RNase H type-1 domain-containing protein</fullName>
    </recommendedName>
</protein>
<dbReference type="InterPro" id="IPR012337">
    <property type="entry name" value="RNaseH-like_sf"/>
</dbReference>
<feature type="domain" description="RNase H type-1" evidence="1">
    <location>
        <begin position="168"/>
        <end position="323"/>
    </location>
</feature>
<name>A0A6J8D4J6_MYTCO</name>
<evidence type="ECO:0000313" key="2">
    <source>
        <dbReference type="EMBL" id="CAC5403648.1"/>
    </source>
</evidence>
<dbReference type="InterPro" id="IPR036397">
    <property type="entry name" value="RNaseH_sf"/>
</dbReference>
<dbReference type="GO" id="GO:0004523">
    <property type="term" value="F:RNA-DNA hybrid ribonuclease activity"/>
    <property type="evidence" value="ECO:0007669"/>
    <property type="project" value="InterPro"/>
</dbReference>
<proteinExistence type="predicted"/>
<dbReference type="PROSITE" id="PS50879">
    <property type="entry name" value="RNASE_H_1"/>
    <property type="match status" value="1"/>
</dbReference>
<organism evidence="2 3">
    <name type="scientific">Mytilus coruscus</name>
    <name type="common">Sea mussel</name>
    <dbReference type="NCBI Taxonomy" id="42192"/>
    <lineage>
        <taxon>Eukaryota</taxon>
        <taxon>Metazoa</taxon>
        <taxon>Spiralia</taxon>
        <taxon>Lophotrochozoa</taxon>
        <taxon>Mollusca</taxon>
        <taxon>Bivalvia</taxon>
        <taxon>Autobranchia</taxon>
        <taxon>Pteriomorphia</taxon>
        <taxon>Mytilida</taxon>
        <taxon>Mytiloidea</taxon>
        <taxon>Mytilidae</taxon>
        <taxon>Mytilinae</taxon>
        <taxon>Mytilus</taxon>
    </lineage>
</organism>
<dbReference type="AlphaFoldDB" id="A0A6J8D4J6"/>
<keyword evidence="3" id="KW-1185">Reference proteome</keyword>
<dbReference type="CDD" id="cd09276">
    <property type="entry name" value="Rnase_HI_RT_non_LTR"/>
    <property type="match status" value="1"/>
</dbReference>
<dbReference type="OrthoDB" id="6142323at2759"/>
<dbReference type="GO" id="GO:0003676">
    <property type="term" value="F:nucleic acid binding"/>
    <property type="evidence" value="ECO:0007669"/>
    <property type="project" value="InterPro"/>
</dbReference>
<evidence type="ECO:0000313" key="3">
    <source>
        <dbReference type="Proteomes" id="UP000507470"/>
    </source>
</evidence>
<reference evidence="2 3" key="1">
    <citation type="submission" date="2020-06" db="EMBL/GenBank/DDBJ databases">
        <authorList>
            <person name="Li R."/>
            <person name="Bekaert M."/>
        </authorList>
    </citation>
    <scope>NUCLEOTIDE SEQUENCE [LARGE SCALE GENOMIC DNA]</scope>
    <source>
        <strain evidence="3">wild</strain>
    </source>
</reference>
<dbReference type="Proteomes" id="UP000507470">
    <property type="component" value="Unassembled WGS sequence"/>
</dbReference>
<dbReference type="PANTHER" id="PTHR19446">
    <property type="entry name" value="REVERSE TRANSCRIPTASES"/>
    <property type="match status" value="1"/>
</dbReference>
<gene>
    <name evidence="2" type="ORF">MCOR_37523</name>
</gene>
<sequence>MEAESRFTDAKDEAVEEWSSLLCNQLNESRNLKKNGQSLENSNGNILFEEEDKEKVLEDTFFKGKHLNANNFDNDFYMEIMDKYNSITLSEEVDEEEGYINDEIRDSLISTLLYIFNKSITEGRIPIQWKRANVKCLKKPGKSNYNNPSSYRPISLTSVLGKTMERIITNRIECFVESENILDKEQEGFQNFRSTTNALLNFTQSIMDGFNIDDFTLAVLIDFEKAYDTELVAIKLVLDYISRVENKTIIEEEKIFSDSQSAIGISSFNWKIKNHRSTSHEIISLIKSIQKHHGIKINFEWTPGHADVRGNEIADKLAKEAAKEANEIEKEAHITVTKQDIKTAARILVNKKWQHRWDNSDTGRLYYNFHHNVNEKLALDFPDHKT</sequence>
<dbReference type="SUPFAM" id="SSF53098">
    <property type="entry name" value="Ribonuclease H-like"/>
    <property type="match status" value="1"/>
</dbReference>